<evidence type="ECO:0000313" key="9">
    <source>
        <dbReference type="EnsemblPlants" id="AES68227"/>
    </source>
</evidence>
<dbReference type="PaxDb" id="3880-AES68227"/>
<dbReference type="PANTHER" id="PTHR45959:SF27">
    <property type="entry name" value="HELIX LOOP HELIX DNA-BINDING DOMAIN PROTEIN"/>
    <property type="match status" value="1"/>
</dbReference>
<proteinExistence type="predicted"/>
<dbReference type="GO" id="GO:0003677">
    <property type="term" value="F:DNA binding"/>
    <property type="evidence" value="ECO:0007669"/>
    <property type="project" value="UniProtKB-KW"/>
</dbReference>
<dbReference type="Gene3D" id="4.10.280.10">
    <property type="entry name" value="Helix-loop-helix DNA-binding domain"/>
    <property type="match status" value="1"/>
</dbReference>
<keyword evidence="3" id="KW-0804">Transcription</keyword>
<dbReference type="SUPFAM" id="SSF47459">
    <property type="entry name" value="HLH, helix-loop-helix DNA-binding domain"/>
    <property type="match status" value="1"/>
</dbReference>
<dbReference type="InterPro" id="IPR011598">
    <property type="entry name" value="bHLH_dom"/>
</dbReference>
<feature type="region of interest" description="Disordered" evidence="6">
    <location>
        <begin position="31"/>
        <end position="67"/>
    </location>
</feature>
<comment type="subcellular location">
    <subcellularLocation>
        <location evidence="1">Nucleus</location>
    </subcellularLocation>
</comment>
<evidence type="ECO:0000313" key="8">
    <source>
        <dbReference type="EMBL" id="AES68227.2"/>
    </source>
</evidence>
<dbReference type="STRING" id="3880.G7IMB7"/>
<dbReference type="AlphaFoldDB" id="G7IMB7"/>
<gene>
    <name evidence="8" type="ordered locus">MTR_2g104590</name>
</gene>
<reference evidence="9" key="3">
    <citation type="submission" date="2015-04" db="UniProtKB">
        <authorList>
            <consortium name="EnsemblPlants"/>
        </authorList>
    </citation>
    <scope>IDENTIFICATION</scope>
    <source>
        <strain evidence="9">cv. Jemalong A17</strain>
    </source>
</reference>
<dbReference type="GO" id="GO:0005634">
    <property type="term" value="C:nucleus"/>
    <property type="evidence" value="ECO:0007669"/>
    <property type="project" value="UniProtKB-SubCell"/>
</dbReference>
<accession>A0A0C3VA33</accession>
<keyword evidence="10" id="KW-1185">Reference proteome</keyword>
<feature type="domain" description="BHLH" evidence="7">
    <location>
        <begin position="65"/>
        <end position="114"/>
    </location>
</feature>
<protein>
    <submittedName>
        <fullName evidence="8">Helix loop helix DNA-binding domain protein</fullName>
    </submittedName>
</protein>
<feature type="non-terminal residue" evidence="8">
    <location>
        <position position="232"/>
    </location>
</feature>
<name>G7IMB7_MEDTR</name>
<evidence type="ECO:0000256" key="3">
    <source>
        <dbReference type="ARBA" id="ARBA00023163"/>
    </source>
</evidence>
<evidence type="ECO:0000256" key="5">
    <source>
        <dbReference type="SAM" id="Coils"/>
    </source>
</evidence>
<reference evidence="8 10" key="1">
    <citation type="journal article" date="2011" name="Nature">
        <title>The Medicago genome provides insight into the evolution of rhizobial symbioses.</title>
        <authorList>
            <person name="Young N.D."/>
            <person name="Debelle F."/>
            <person name="Oldroyd G.E."/>
            <person name="Geurts R."/>
            <person name="Cannon S.B."/>
            <person name="Udvardi M.K."/>
            <person name="Benedito V.A."/>
            <person name="Mayer K.F."/>
            <person name="Gouzy J."/>
            <person name="Schoof H."/>
            <person name="Van de Peer Y."/>
            <person name="Proost S."/>
            <person name="Cook D.R."/>
            <person name="Meyers B.C."/>
            <person name="Spannagl M."/>
            <person name="Cheung F."/>
            <person name="De Mita S."/>
            <person name="Krishnakumar V."/>
            <person name="Gundlach H."/>
            <person name="Zhou S."/>
            <person name="Mudge J."/>
            <person name="Bharti A.K."/>
            <person name="Murray J.D."/>
            <person name="Naoumkina M.A."/>
            <person name="Rosen B."/>
            <person name="Silverstein K.A."/>
            <person name="Tang H."/>
            <person name="Rombauts S."/>
            <person name="Zhao P.X."/>
            <person name="Zhou P."/>
            <person name="Barbe V."/>
            <person name="Bardou P."/>
            <person name="Bechner M."/>
            <person name="Bellec A."/>
            <person name="Berger A."/>
            <person name="Berges H."/>
            <person name="Bidwell S."/>
            <person name="Bisseling T."/>
            <person name="Choisne N."/>
            <person name="Couloux A."/>
            <person name="Denny R."/>
            <person name="Deshpande S."/>
            <person name="Dai X."/>
            <person name="Doyle J.J."/>
            <person name="Dudez A.M."/>
            <person name="Farmer A.D."/>
            <person name="Fouteau S."/>
            <person name="Franken C."/>
            <person name="Gibelin C."/>
            <person name="Gish J."/>
            <person name="Goldstein S."/>
            <person name="Gonzalez A.J."/>
            <person name="Green P.J."/>
            <person name="Hallab A."/>
            <person name="Hartog M."/>
            <person name="Hua A."/>
            <person name="Humphray S.J."/>
            <person name="Jeong D.H."/>
            <person name="Jing Y."/>
            <person name="Jocker A."/>
            <person name="Kenton S.M."/>
            <person name="Kim D.J."/>
            <person name="Klee K."/>
            <person name="Lai H."/>
            <person name="Lang C."/>
            <person name="Lin S."/>
            <person name="Macmil S.L."/>
            <person name="Magdelenat G."/>
            <person name="Matthews L."/>
            <person name="McCorrison J."/>
            <person name="Monaghan E.L."/>
            <person name="Mun J.H."/>
            <person name="Najar F.Z."/>
            <person name="Nicholson C."/>
            <person name="Noirot C."/>
            <person name="O'Bleness M."/>
            <person name="Paule C.R."/>
            <person name="Poulain J."/>
            <person name="Prion F."/>
            <person name="Qin B."/>
            <person name="Qu C."/>
            <person name="Retzel E.F."/>
            <person name="Riddle C."/>
            <person name="Sallet E."/>
            <person name="Samain S."/>
            <person name="Samson N."/>
            <person name="Sanders I."/>
            <person name="Saurat O."/>
            <person name="Scarpelli C."/>
            <person name="Schiex T."/>
            <person name="Segurens B."/>
            <person name="Severin A.J."/>
            <person name="Sherrier D.J."/>
            <person name="Shi R."/>
            <person name="Sims S."/>
            <person name="Singer S.R."/>
            <person name="Sinharoy S."/>
            <person name="Sterck L."/>
            <person name="Viollet A."/>
            <person name="Wang B.B."/>
            <person name="Wang K."/>
            <person name="Wang M."/>
            <person name="Wang X."/>
            <person name="Warfsmann J."/>
            <person name="Weissenbach J."/>
            <person name="White D.D."/>
            <person name="White J.D."/>
            <person name="Wiley G.B."/>
            <person name="Wincker P."/>
            <person name="Xing Y."/>
            <person name="Yang L."/>
            <person name="Yao Z."/>
            <person name="Ying F."/>
            <person name="Zhai J."/>
            <person name="Zhou L."/>
            <person name="Zuber A."/>
            <person name="Denarie J."/>
            <person name="Dixon R.A."/>
            <person name="May G.D."/>
            <person name="Schwartz D.C."/>
            <person name="Rogers J."/>
            <person name="Quetier F."/>
            <person name="Town C.D."/>
            <person name="Roe B.A."/>
        </authorList>
    </citation>
    <scope>NUCLEOTIDE SEQUENCE [LARGE SCALE GENOMIC DNA]</scope>
    <source>
        <strain evidence="8">A17</strain>
        <strain evidence="9 10">cv. Jemalong A17</strain>
    </source>
</reference>
<feature type="coiled-coil region" evidence="5">
    <location>
        <begin position="104"/>
        <end position="131"/>
    </location>
</feature>
<dbReference type="PROSITE" id="PS50888">
    <property type="entry name" value="BHLH"/>
    <property type="match status" value="1"/>
</dbReference>
<dbReference type="SMART" id="SM00353">
    <property type="entry name" value="HLH"/>
    <property type="match status" value="1"/>
</dbReference>
<reference evidence="8 10" key="2">
    <citation type="journal article" date="2014" name="BMC Genomics">
        <title>An improved genome release (version Mt4.0) for the model legume Medicago truncatula.</title>
        <authorList>
            <person name="Tang H."/>
            <person name="Krishnakumar V."/>
            <person name="Bidwell S."/>
            <person name="Rosen B."/>
            <person name="Chan A."/>
            <person name="Zhou S."/>
            <person name="Gentzbittel L."/>
            <person name="Childs K.L."/>
            <person name="Yandell M."/>
            <person name="Gundlach H."/>
            <person name="Mayer K.F."/>
            <person name="Schwartz D.C."/>
            <person name="Town C.D."/>
        </authorList>
    </citation>
    <scope>GENOME REANNOTATION</scope>
    <source>
        <strain evidence="8">A17</strain>
        <strain evidence="9 10">cv. Jemalong A17</strain>
    </source>
</reference>
<dbReference type="Proteomes" id="UP000002051">
    <property type="component" value="Chromosome 2"/>
</dbReference>
<evidence type="ECO:0000313" key="10">
    <source>
        <dbReference type="Proteomes" id="UP000002051"/>
    </source>
</evidence>
<dbReference type="Pfam" id="PF00010">
    <property type="entry name" value="HLH"/>
    <property type="match status" value="1"/>
</dbReference>
<dbReference type="EMBL" id="CM001218">
    <property type="protein sequence ID" value="AES68227.2"/>
    <property type="molecule type" value="Genomic_DNA"/>
</dbReference>
<evidence type="ECO:0000256" key="1">
    <source>
        <dbReference type="ARBA" id="ARBA00004123"/>
    </source>
</evidence>
<dbReference type="InterPro" id="IPR052610">
    <property type="entry name" value="bHLH_transcription_regulator"/>
</dbReference>
<keyword evidence="8" id="KW-0238">DNA-binding</keyword>
<accession>G7IMB7</accession>
<sequence length="232" mass="26355">EMEECLSHTNNIFDEEFLKDILNQTPQDQSINVSHSTQHAHHDSLPLSSSKADHGSNSRKTRSASETLDHIITERNRRRELTRKFIELSAFIPGLKKTDKVHVLGEAVKYVAQLQERVKELEEDIKKKGAGSLITITRSHLLDDNDTAMGEMNTKECYRHNETFPELEVRVLGKELQILHLSITTTNVLPFGNTLNITIIAQMGDKYKLTVEDLVKKLRVVATLQACDDVQQ</sequence>
<evidence type="ECO:0000259" key="7">
    <source>
        <dbReference type="PROSITE" id="PS50888"/>
    </source>
</evidence>
<dbReference type="PANTHER" id="PTHR45959">
    <property type="entry name" value="BHLH TRANSCRIPTION FACTOR"/>
    <property type="match status" value="1"/>
</dbReference>
<dbReference type="InterPro" id="IPR036638">
    <property type="entry name" value="HLH_DNA-bd_sf"/>
</dbReference>
<dbReference type="HOGENOM" id="CLU_046481_1_1_1"/>
<evidence type="ECO:0000256" key="4">
    <source>
        <dbReference type="ARBA" id="ARBA00023242"/>
    </source>
</evidence>
<evidence type="ECO:0000256" key="6">
    <source>
        <dbReference type="SAM" id="MobiDB-lite"/>
    </source>
</evidence>
<keyword evidence="4" id="KW-0539">Nucleus</keyword>
<keyword evidence="5" id="KW-0175">Coiled coil</keyword>
<evidence type="ECO:0000256" key="2">
    <source>
        <dbReference type="ARBA" id="ARBA00023015"/>
    </source>
</evidence>
<keyword evidence="2" id="KW-0805">Transcription regulation</keyword>
<organism evidence="8 10">
    <name type="scientific">Medicago truncatula</name>
    <name type="common">Barrel medic</name>
    <name type="synonym">Medicago tribuloides</name>
    <dbReference type="NCBI Taxonomy" id="3880"/>
    <lineage>
        <taxon>Eukaryota</taxon>
        <taxon>Viridiplantae</taxon>
        <taxon>Streptophyta</taxon>
        <taxon>Embryophyta</taxon>
        <taxon>Tracheophyta</taxon>
        <taxon>Spermatophyta</taxon>
        <taxon>Magnoliopsida</taxon>
        <taxon>eudicotyledons</taxon>
        <taxon>Gunneridae</taxon>
        <taxon>Pentapetalae</taxon>
        <taxon>rosids</taxon>
        <taxon>fabids</taxon>
        <taxon>Fabales</taxon>
        <taxon>Fabaceae</taxon>
        <taxon>Papilionoideae</taxon>
        <taxon>50 kb inversion clade</taxon>
        <taxon>NPAAA clade</taxon>
        <taxon>Hologalegina</taxon>
        <taxon>IRL clade</taxon>
        <taxon>Trifolieae</taxon>
        <taxon>Medicago</taxon>
    </lineage>
</organism>
<dbReference type="eggNOG" id="ENOG502QWBY">
    <property type="taxonomic scope" value="Eukaryota"/>
</dbReference>
<dbReference type="EnsemblPlants" id="AES68227">
    <property type="protein sequence ID" value="AES68227"/>
    <property type="gene ID" value="MTR_2g104590"/>
</dbReference>
<dbReference type="GO" id="GO:0046983">
    <property type="term" value="F:protein dimerization activity"/>
    <property type="evidence" value="ECO:0007669"/>
    <property type="project" value="InterPro"/>
</dbReference>